<proteinExistence type="predicted"/>
<feature type="domain" description="C2H2-type" evidence="3">
    <location>
        <begin position="463"/>
        <end position="490"/>
    </location>
</feature>
<feature type="region of interest" description="Disordered" evidence="2">
    <location>
        <begin position="847"/>
        <end position="892"/>
    </location>
</feature>
<dbReference type="InterPro" id="IPR036236">
    <property type="entry name" value="Znf_C2H2_sf"/>
</dbReference>
<accession>A0AAW0WFB7</accession>
<feature type="region of interest" description="Disordered" evidence="2">
    <location>
        <begin position="1004"/>
        <end position="1050"/>
    </location>
</feature>
<organism evidence="4 5">
    <name type="scientific">Cherax quadricarinatus</name>
    <name type="common">Australian red claw crayfish</name>
    <dbReference type="NCBI Taxonomy" id="27406"/>
    <lineage>
        <taxon>Eukaryota</taxon>
        <taxon>Metazoa</taxon>
        <taxon>Ecdysozoa</taxon>
        <taxon>Arthropoda</taxon>
        <taxon>Crustacea</taxon>
        <taxon>Multicrustacea</taxon>
        <taxon>Malacostraca</taxon>
        <taxon>Eumalacostraca</taxon>
        <taxon>Eucarida</taxon>
        <taxon>Decapoda</taxon>
        <taxon>Pleocyemata</taxon>
        <taxon>Astacidea</taxon>
        <taxon>Parastacoidea</taxon>
        <taxon>Parastacidae</taxon>
        <taxon>Cherax</taxon>
    </lineage>
</organism>
<reference evidence="4 5" key="1">
    <citation type="journal article" date="2024" name="BMC Genomics">
        <title>Genome assembly of redclaw crayfish (Cherax quadricarinatus) provides insights into its immune adaptation and hypoxia tolerance.</title>
        <authorList>
            <person name="Liu Z."/>
            <person name="Zheng J."/>
            <person name="Li H."/>
            <person name="Fang K."/>
            <person name="Wang S."/>
            <person name="He J."/>
            <person name="Zhou D."/>
            <person name="Weng S."/>
            <person name="Chi M."/>
            <person name="Gu Z."/>
            <person name="He J."/>
            <person name="Li F."/>
            <person name="Wang M."/>
        </authorList>
    </citation>
    <scope>NUCLEOTIDE SEQUENCE [LARGE SCALE GENOMIC DNA]</scope>
    <source>
        <strain evidence="4">ZL_2023a</strain>
    </source>
</reference>
<keyword evidence="1" id="KW-0862">Zinc</keyword>
<dbReference type="InterPro" id="IPR040373">
    <property type="entry name" value="CASZ1"/>
</dbReference>
<sequence length="1371" mass="151332">MKALRLVTPGLAGLSLGSGGGAPSSLVPGGMGVREALNKPQLDYSRYVKPYSSALECGHLPCREHNLREHFHCLECNSKVFSKKEEMIRHFKWHKKRDESLQHGFMRYSPSDDCSDRFNNCSHNRKQTHYHCLKEGCDKVYISTSDVQMHANYHRKDSAIMQEGFQRFRASEDCGQPSCSFNGQRTTHFHCMRTACNYTFKNKADMEKHKTYHIKDEQLTKDGFKKFMKQEECPYEACKFSRVVNHIHCIRPDCNYVLHSSGQIFAHKRKHERQDHERAYRKYKLAQTMLGMPEGHPALTPLLHEALRPLGTLGGHMINPLMGPLGGPMGGPMCPIDQRSEDSSSPLGSVPAPVTPISLPPGLQRPPGLLMGGFPPPGLAESQHPLARLLAVAPPAAHGLFHGGSATSSASTPASSSSGPASPVDLSVSMSGAEDRDWERWVRCHSRDEPCRTGCDLTGMEHWHCDECEAVFRGRESARDHGRVHEQQTLISDDHYTKVTSTDDPRPCPPDCSIQDHADHFHCNWLPVSSAHDTPQAIFTSFKLPKSSPPPHGPLGMPIGPHPMTPLGHLAHLGRETSPPRLHIPCSTSSNCSTSNCSTVGHPTTPGGPQPILLPLTGPVLSNPLQPQAEIVEGFYPWGEGVSCPDQLCPLLGRRHYHCAHPRCLYVTAHTDVLPLHAHDFHENTPIPEGFIAIDRNIDCRSPNCQSNKVNKHFHCTRCGFSFVRYQTLESHAEKHQQEDGAVHTHSLGPQSPIYLKKQRPDSPMDAPTAGADRESPSKAQQDLSPPVVKSSGIFYPLSPFPTSTPSNNRPSSTRGEAGALVTPIPPSLRQQNSTTFTLPVSGSLTITATRRSPPPLGMQSPIRDRMDQVDTDDRSEFDSDQPRPLSQQGDPYSTRILQTLNREETPLGAASLSSEWLCPERHPQYGPEYSCGRPFCKLKKKEHFHCQICNQAFSEHEKLRPHLIKHATCSPMNSGGFSVGDEEDADVCTNQVEEEDGNIQPKIEINDHPVSPRSPNECSTSSFGLTTQSISTSSPRPLSSGGISGTLSGPQTTPQFPMVYTQAASFHGLSSPFGPHLSMAGIFPGSLPRLLPPAAWQVHPALAAMAHQGLIMPGVRPNGDLTHGSPVPGGLPGVGPGMGGPGMPGSGGDHNPLLPSSLGTSPHLAMLGKRLGAEDFNAQEAKKIRSNHSIRLLKDEPVPEGYIRFRFNEDCQYPHCGYREHQTHFHCMRKDCGYSFCDKTRFVQHTARHERLDTLMGGDFNQFRSNISCGRPDCVYASMIGQQQNKASHFHCLKCDFVCTDTNKVVAHRRQHQKRDSINAAGFEKFTPSQPCGIQGCNHNQKQTHYHCLKCQYSVLGLSQMSAHRYRHLE</sequence>
<dbReference type="GO" id="GO:0008270">
    <property type="term" value="F:zinc ion binding"/>
    <property type="evidence" value="ECO:0007669"/>
    <property type="project" value="UniProtKB-KW"/>
</dbReference>
<dbReference type="SMART" id="SM00355">
    <property type="entry name" value="ZnF_C2H2"/>
    <property type="match status" value="11"/>
</dbReference>
<feature type="compositionally biased region" description="Low complexity" evidence="2">
    <location>
        <begin position="797"/>
        <end position="815"/>
    </location>
</feature>
<name>A0AAW0WFB7_CHEQU</name>
<feature type="compositionally biased region" description="Polar residues" evidence="2">
    <location>
        <begin position="1014"/>
        <end position="1029"/>
    </location>
</feature>
<evidence type="ECO:0000313" key="5">
    <source>
        <dbReference type="Proteomes" id="UP001445076"/>
    </source>
</evidence>
<feature type="compositionally biased region" description="Low complexity" evidence="2">
    <location>
        <begin position="403"/>
        <end position="423"/>
    </location>
</feature>
<dbReference type="PANTHER" id="PTHR12451">
    <property type="entry name" value="TRANSCRIPTION FACTOR CASTOR PROTEIN MING -RELATED"/>
    <property type="match status" value="1"/>
</dbReference>
<dbReference type="InterPro" id="IPR013087">
    <property type="entry name" value="Znf_C2H2_type"/>
</dbReference>
<dbReference type="GO" id="GO:0000977">
    <property type="term" value="F:RNA polymerase II transcription regulatory region sequence-specific DNA binding"/>
    <property type="evidence" value="ECO:0007669"/>
    <property type="project" value="TreeGrafter"/>
</dbReference>
<keyword evidence="1" id="KW-0479">Metal-binding</keyword>
<dbReference type="Proteomes" id="UP001445076">
    <property type="component" value="Unassembled WGS sequence"/>
</dbReference>
<dbReference type="GO" id="GO:0005634">
    <property type="term" value="C:nucleus"/>
    <property type="evidence" value="ECO:0007669"/>
    <property type="project" value="TreeGrafter"/>
</dbReference>
<feature type="region of interest" description="Disordered" evidence="2">
    <location>
        <begin position="1122"/>
        <end position="1159"/>
    </location>
</feature>
<gene>
    <name evidence="4" type="ORF">OTU49_007903</name>
</gene>
<protein>
    <recommendedName>
        <fullName evidence="3">C2H2-type domain-containing protein</fullName>
    </recommendedName>
</protein>
<comment type="caution">
    <text evidence="4">The sequence shown here is derived from an EMBL/GenBank/DDBJ whole genome shotgun (WGS) entry which is preliminary data.</text>
</comment>
<dbReference type="GO" id="GO:0045664">
    <property type="term" value="P:regulation of neuron differentiation"/>
    <property type="evidence" value="ECO:0007669"/>
    <property type="project" value="TreeGrafter"/>
</dbReference>
<dbReference type="EMBL" id="JARKIK010000063">
    <property type="protein sequence ID" value="KAK8730742.1"/>
    <property type="molecule type" value="Genomic_DNA"/>
</dbReference>
<feature type="domain" description="C2H2-type" evidence="3">
    <location>
        <begin position="714"/>
        <end position="741"/>
    </location>
</feature>
<feature type="domain" description="C2H2-type" evidence="3">
    <location>
        <begin position="945"/>
        <end position="972"/>
    </location>
</feature>
<dbReference type="PROSITE" id="PS00028">
    <property type="entry name" value="ZINC_FINGER_C2H2_1"/>
    <property type="match status" value="9"/>
</dbReference>
<keyword evidence="1" id="KW-0863">Zinc-finger</keyword>
<feature type="region of interest" description="Disordered" evidence="2">
    <location>
        <begin position="732"/>
        <end position="833"/>
    </location>
</feature>
<evidence type="ECO:0000313" key="4">
    <source>
        <dbReference type="EMBL" id="KAK8730742.1"/>
    </source>
</evidence>
<dbReference type="SUPFAM" id="SSF57667">
    <property type="entry name" value="beta-beta-alpha zinc fingers"/>
    <property type="match status" value="1"/>
</dbReference>
<feature type="compositionally biased region" description="Basic and acidic residues" evidence="2">
    <location>
        <begin position="732"/>
        <end position="743"/>
    </location>
</feature>
<evidence type="ECO:0000256" key="2">
    <source>
        <dbReference type="SAM" id="MobiDB-lite"/>
    </source>
</evidence>
<evidence type="ECO:0000259" key="3">
    <source>
        <dbReference type="PROSITE" id="PS50157"/>
    </source>
</evidence>
<dbReference type="GO" id="GO:0045944">
    <property type="term" value="P:positive regulation of transcription by RNA polymerase II"/>
    <property type="evidence" value="ECO:0007669"/>
    <property type="project" value="TreeGrafter"/>
</dbReference>
<dbReference type="PROSITE" id="PS50157">
    <property type="entry name" value="ZINC_FINGER_C2H2_2"/>
    <property type="match status" value="5"/>
</dbReference>
<feature type="domain" description="C2H2-type" evidence="3">
    <location>
        <begin position="189"/>
        <end position="218"/>
    </location>
</feature>
<dbReference type="PANTHER" id="PTHR12451:SF0">
    <property type="entry name" value="ZINC FINGER PROTEIN CASTOR HOMOLOG 1"/>
    <property type="match status" value="1"/>
</dbReference>
<evidence type="ECO:0000256" key="1">
    <source>
        <dbReference type="PROSITE-ProRule" id="PRU00042"/>
    </source>
</evidence>
<feature type="compositionally biased region" description="Basic and acidic residues" evidence="2">
    <location>
        <begin position="863"/>
        <end position="882"/>
    </location>
</feature>
<feature type="compositionally biased region" description="Low complexity" evidence="2">
    <location>
        <begin position="1030"/>
        <end position="1050"/>
    </location>
</feature>
<feature type="compositionally biased region" description="Gly residues" evidence="2">
    <location>
        <begin position="1131"/>
        <end position="1149"/>
    </location>
</feature>
<dbReference type="GO" id="GO:0000981">
    <property type="term" value="F:DNA-binding transcription factor activity, RNA polymerase II-specific"/>
    <property type="evidence" value="ECO:0007669"/>
    <property type="project" value="TreeGrafter"/>
</dbReference>
<feature type="region of interest" description="Disordered" evidence="2">
    <location>
        <begin position="403"/>
        <end position="431"/>
    </location>
</feature>
<feature type="domain" description="C2H2-type" evidence="3">
    <location>
        <begin position="1226"/>
        <end position="1255"/>
    </location>
</feature>
<keyword evidence="5" id="KW-1185">Reference proteome</keyword>